<dbReference type="Gene3D" id="3.20.80.10">
    <property type="entry name" value="Regulatory factor, effector binding domain"/>
    <property type="match status" value="1"/>
</dbReference>
<keyword evidence="2" id="KW-0805">Transcription regulation</keyword>
<dbReference type="PANTHER" id="PTHR30204:SF69">
    <property type="entry name" value="MERR-FAMILY TRANSCRIPTIONAL REGULATOR"/>
    <property type="match status" value="1"/>
</dbReference>
<proteinExistence type="predicted"/>
<dbReference type="SUPFAM" id="SSF46955">
    <property type="entry name" value="Putative DNA-binding domain"/>
    <property type="match status" value="1"/>
</dbReference>
<evidence type="ECO:0000313" key="7">
    <source>
        <dbReference type="Proteomes" id="UP000623172"/>
    </source>
</evidence>
<dbReference type="EMBL" id="JACRSR010000001">
    <property type="protein sequence ID" value="MBC8530297.1"/>
    <property type="molecule type" value="Genomic_DNA"/>
</dbReference>
<dbReference type="PROSITE" id="PS50937">
    <property type="entry name" value="HTH_MERR_2"/>
    <property type="match status" value="1"/>
</dbReference>
<dbReference type="SMART" id="SM00422">
    <property type="entry name" value="HTH_MERR"/>
    <property type="match status" value="1"/>
</dbReference>
<keyword evidence="1" id="KW-0678">Repressor</keyword>
<dbReference type="SUPFAM" id="SSF55136">
    <property type="entry name" value="Probable bacterial effector-binding domain"/>
    <property type="match status" value="1"/>
</dbReference>
<dbReference type="RefSeq" id="WP_249314189.1">
    <property type="nucleotide sequence ID" value="NZ_JACRSR010000001.1"/>
</dbReference>
<evidence type="ECO:0000256" key="3">
    <source>
        <dbReference type="ARBA" id="ARBA00023125"/>
    </source>
</evidence>
<dbReference type="InterPro" id="IPR029442">
    <property type="entry name" value="GyrI-like"/>
</dbReference>
<protein>
    <submittedName>
        <fullName evidence="6">MerR family transcriptional regulator</fullName>
    </submittedName>
</protein>
<accession>A0A926HJV9</accession>
<comment type="caution">
    <text evidence="6">The sequence shown here is derived from an EMBL/GenBank/DDBJ whole genome shotgun (WGS) entry which is preliminary data.</text>
</comment>
<dbReference type="Pfam" id="PF06445">
    <property type="entry name" value="GyrI-like"/>
    <property type="match status" value="1"/>
</dbReference>
<dbReference type="InterPro" id="IPR010499">
    <property type="entry name" value="AraC_E-bd"/>
</dbReference>
<dbReference type="InterPro" id="IPR047057">
    <property type="entry name" value="MerR_fam"/>
</dbReference>
<dbReference type="Gene3D" id="1.10.1660.10">
    <property type="match status" value="1"/>
</dbReference>
<dbReference type="SMART" id="SM00871">
    <property type="entry name" value="AraC_E_bind"/>
    <property type="match status" value="1"/>
</dbReference>
<keyword evidence="7" id="KW-1185">Reference proteome</keyword>
<dbReference type="InterPro" id="IPR011256">
    <property type="entry name" value="Reg_factor_effector_dom_sf"/>
</dbReference>
<evidence type="ECO:0000313" key="6">
    <source>
        <dbReference type="EMBL" id="MBC8530297.1"/>
    </source>
</evidence>
<dbReference type="InterPro" id="IPR009061">
    <property type="entry name" value="DNA-bd_dom_put_sf"/>
</dbReference>
<dbReference type="AlphaFoldDB" id="A0A926HJV9"/>
<dbReference type="CDD" id="cd01107">
    <property type="entry name" value="HTH_BmrR"/>
    <property type="match status" value="1"/>
</dbReference>
<dbReference type="Proteomes" id="UP000623172">
    <property type="component" value="Unassembled WGS sequence"/>
</dbReference>
<evidence type="ECO:0000256" key="2">
    <source>
        <dbReference type="ARBA" id="ARBA00023015"/>
    </source>
</evidence>
<name>A0A926HJV9_9FIRM</name>
<keyword evidence="3" id="KW-0238">DNA-binding</keyword>
<dbReference type="Pfam" id="PF13411">
    <property type="entry name" value="MerR_1"/>
    <property type="match status" value="1"/>
</dbReference>
<reference evidence="6" key="1">
    <citation type="submission" date="2020-08" db="EMBL/GenBank/DDBJ databases">
        <title>Genome public.</title>
        <authorList>
            <person name="Liu C."/>
            <person name="Sun Q."/>
        </authorList>
    </citation>
    <scope>NUCLEOTIDE SEQUENCE</scope>
    <source>
        <strain evidence="6">NSJ-53</strain>
    </source>
</reference>
<feature type="domain" description="HTH merR-type" evidence="5">
    <location>
        <begin position="1"/>
        <end position="71"/>
    </location>
</feature>
<keyword evidence="4" id="KW-0804">Transcription</keyword>
<organism evidence="6 7">
    <name type="scientific">Gehongia tenuis</name>
    <dbReference type="NCBI Taxonomy" id="2763655"/>
    <lineage>
        <taxon>Bacteria</taxon>
        <taxon>Bacillati</taxon>
        <taxon>Bacillota</taxon>
        <taxon>Clostridia</taxon>
        <taxon>Christensenellales</taxon>
        <taxon>Christensenellaceae</taxon>
        <taxon>Gehongia</taxon>
    </lineage>
</organism>
<dbReference type="GO" id="GO:0003677">
    <property type="term" value="F:DNA binding"/>
    <property type="evidence" value="ECO:0007669"/>
    <property type="project" value="UniProtKB-KW"/>
</dbReference>
<evidence type="ECO:0000259" key="5">
    <source>
        <dbReference type="PROSITE" id="PS50937"/>
    </source>
</evidence>
<evidence type="ECO:0000256" key="1">
    <source>
        <dbReference type="ARBA" id="ARBA00022491"/>
    </source>
</evidence>
<dbReference type="PANTHER" id="PTHR30204">
    <property type="entry name" value="REDOX-CYCLING DRUG-SENSING TRANSCRIPTIONAL ACTIVATOR SOXR"/>
    <property type="match status" value="1"/>
</dbReference>
<gene>
    <name evidence="6" type="ORF">H8696_00355</name>
</gene>
<sequence>MYRIGEFSKMTRTTVKTLRYYDEAGLLRPARVDGATGYRYYDAGQLAALSRILSLRQAGLSVEEVKAVLDGEDLGGILRFRRGELEAEAERIAARLSRIASLMDHEKEETMYQAIIKNLPECTVYSKEGTVKSFADYGCFVLQSAEECRAANPKIRCTQPDYCFVRYLDEYRERDIRIEYCQAVEKAGVETRTIKFKTLQSTPAVCAVHRGAYDGLRDAYAFLHRWMEENGYEPSESPREFYIDGVWNRDRREDWLTEIQIPIARA</sequence>
<evidence type="ECO:0000256" key="4">
    <source>
        <dbReference type="ARBA" id="ARBA00023163"/>
    </source>
</evidence>
<dbReference type="InterPro" id="IPR000551">
    <property type="entry name" value="MerR-type_HTH_dom"/>
</dbReference>
<dbReference type="GO" id="GO:0003700">
    <property type="term" value="F:DNA-binding transcription factor activity"/>
    <property type="evidence" value="ECO:0007669"/>
    <property type="project" value="InterPro"/>
</dbReference>